<dbReference type="RefSeq" id="WP_044645254.1">
    <property type="nucleotide sequence ID" value="NZ_JTHP01000007.1"/>
</dbReference>
<evidence type="ECO:0000313" key="1">
    <source>
        <dbReference type="EMBL" id="KJD46565.1"/>
    </source>
</evidence>
<dbReference type="SUPFAM" id="SSF69279">
    <property type="entry name" value="Phage tail proteins"/>
    <property type="match status" value="1"/>
</dbReference>
<dbReference type="OrthoDB" id="1697482at2"/>
<organism evidence="1 2">
    <name type="scientific">Paenibacillus terrae</name>
    <dbReference type="NCBI Taxonomy" id="159743"/>
    <lineage>
        <taxon>Bacteria</taxon>
        <taxon>Bacillati</taxon>
        <taxon>Bacillota</taxon>
        <taxon>Bacilli</taxon>
        <taxon>Bacillales</taxon>
        <taxon>Paenibacillaceae</taxon>
        <taxon>Paenibacillus</taxon>
    </lineage>
</organism>
<dbReference type="Proteomes" id="UP000032534">
    <property type="component" value="Unassembled WGS sequence"/>
</dbReference>
<dbReference type="PATRIC" id="fig|159743.3.peg.1296"/>
<dbReference type="Gene3D" id="2.30.110.40">
    <property type="entry name" value="Phage tail tube protein"/>
    <property type="match status" value="1"/>
</dbReference>
<protein>
    <submittedName>
        <fullName evidence="1">Phage portal protein</fullName>
    </submittedName>
</protein>
<dbReference type="Pfam" id="PF09393">
    <property type="entry name" value="DUF2001"/>
    <property type="match status" value="1"/>
</dbReference>
<dbReference type="AlphaFoldDB" id="A0A0D7X570"/>
<reference evidence="1 2" key="1">
    <citation type="submission" date="2014-11" db="EMBL/GenBank/DDBJ databases">
        <title>Draft Genome Sequences of Paenibacillus polymyxa NRRL B-30509 and Paenibacillus terrae NRRL B-30644, Strains from a Poultry Environment that Produce Tridecaptin A and Paenicidins.</title>
        <authorList>
            <person name="van Belkum M.J."/>
            <person name="Lohans C.T."/>
            <person name="Vederas J.C."/>
        </authorList>
    </citation>
    <scope>NUCLEOTIDE SEQUENCE [LARGE SCALE GENOMIC DNA]</scope>
    <source>
        <strain evidence="1 2">NRRL B-30644</strain>
    </source>
</reference>
<gene>
    <name evidence="1" type="ORF">QD47_05985</name>
</gene>
<dbReference type="InterPro" id="IPR018989">
    <property type="entry name" value="DUF2001"/>
</dbReference>
<comment type="caution">
    <text evidence="1">The sequence shown here is derived from an EMBL/GenBank/DDBJ whole genome shotgun (WGS) entry which is preliminary data.</text>
</comment>
<accession>A0A0D7X570</accession>
<proteinExistence type="predicted"/>
<dbReference type="EMBL" id="JTHP01000007">
    <property type="protein sequence ID" value="KJD46565.1"/>
    <property type="molecule type" value="Genomic_DNA"/>
</dbReference>
<name>A0A0D7X570_9BACL</name>
<dbReference type="InterPro" id="IPR038628">
    <property type="entry name" value="XkdM-like_sf"/>
</dbReference>
<sequence>MLDASRVILGTYGQAHVDGVWQTNINKLEASVEMEKRELNLVGNDWKVHKRGIKKGTGTMSGYKVTSDMIRRGFNRFEIITKLDDPEAFGHESIRLIRCTPDKIQLANWTAGEEVQEETTFTFEGYELLDPIVAN</sequence>
<keyword evidence="2" id="KW-1185">Reference proteome</keyword>
<evidence type="ECO:0000313" key="2">
    <source>
        <dbReference type="Proteomes" id="UP000032534"/>
    </source>
</evidence>